<feature type="region of interest" description="Disordered" evidence="4">
    <location>
        <begin position="797"/>
        <end position="833"/>
    </location>
</feature>
<dbReference type="Pfam" id="PF13432">
    <property type="entry name" value="TPR_16"/>
    <property type="match status" value="1"/>
</dbReference>
<dbReference type="Pfam" id="PF07719">
    <property type="entry name" value="TPR_2"/>
    <property type="match status" value="1"/>
</dbReference>
<dbReference type="InterPro" id="IPR013105">
    <property type="entry name" value="TPR_2"/>
</dbReference>
<dbReference type="PANTHER" id="PTHR44117:SF1">
    <property type="entry name" value="INTRAFLAGELLAR TRANSPORT PROTEIN 88 HOMOLOG"/>
    <property type="match status" value="1"/>
</dbReference>
<dbReference type="FunFam" id="1.25.40.10:FF:000468">
    <property type="entry name" value="Intraflagellar transport 88 homolog"/>
    <property type="match status" value="1"/>
</dbReference>
<keyword evidence="6" id="KW-1185">Reference proteome</keyword>
<dbReference type="AlphaFoldDB" id="A0AAN7NYU6"/>
<dbReference type="GO" id="GO:0005814">
    <property type="term" value="C:centriole"/>
    <property type="evidence" value="ECO:0007669"/>
    <property type="project" value="TreeGrafter"/>
</dbReference>
<evidence type="ECO:0000256" key="2">
    <source>
        <dbReference type="ARBA" id="ARBA00022803"/>
    </source>
</evidence>
<keyword evidence="2 3" id="KW-0802">TPR repeat</keyword>
<dbReference type="Gene3D" id="1.25.40.10">
    <property type="entry name" value="Tetratricopeptide repeat domain"/>
    <property type="match status" value="2"/>
</dbReference>
<evidence type="ECO:0000256" key="1">
    <source>
        <dbReference type="ARBA" id="ARBA00022737"/>
    </source>
</evidence>
<dbReference type="PROSITE" id="PS50293">
    <property type="entry name" value="TPR_REGION"/>
    <property type="match status" value="1"/>
</dbReference>
<dbReference type="Pfam" id="PF13424">
    <property type="entry name" value="TPR_12"/>
    <property type="match status" value="1"/>
</dbReference>
<feature type="repeat" description="TPR" evidence="3">
    <location>
        <begin position="619"/>
        <end position="652"/>
    </location>
</feature>
<evidence type="ECO:0000313" key="5">
    <source>
        <dbReference type="EMBL" id="KAK4873099.1"/>
    </source>
</evidence>
<feature type="compositionally biased region" description="Acidic residues" evidence="4">
    <location>
        <begin position="818"/>
        <end position="827"/>
    </location>
</feature>
<name>A0AAN7NYU6_9COLE</name>
<feature type="compositionally biased region" description="Polar residues" evidence="4">
    <location>
        <begin position="729"/>
        <end position="743"/>
    </location>
</feature>
<evidence type="ECO:0000256" key="3">
    <source>
        <dbReference type="PROSITE-ProRule" id="PRU00339"/>
    </source>
</evidence>
<comment type="caution">
    <text evidence="5">The sequence shown here is derived from an EMBL/GenBank/DDBJ whole genome shotgun (WGS) entry which is preliminary data.</text>
</comment>
<dbReference type="Pfam" id="PF13181">
    <property type="entry name" value="TPR_8"/>
    <property type="match status" value="1"/>
</dbReference>
<dbReference type="PROSITE" id="PS50005">
    <property type="entry name" value="TPR"/>
    <property type="match status" value="5"/>
</dbReference>
<feature type="repeat" description="TPR" evidence="3">
    <location>
        <begin position="551"/>
        <end position="584"/>
    </location>
</feature>
<accession>A0AAN7NYU6</accession>
<dbReference type="GO" id="GO:0097730">
    <property type="term" value="C:non-motile cilium"/>
    <property type="evidence" value="ECO:0007669"/>
    <property type="project" value="TreeGrafter"/>
</dbReference>
<protein>
    <recommendedName>
        <fullName evidence="7">Intraflagellar transport protein 88 homolog</fullName>
    </recommendedName>
</protein>
<dbReference type="InterPro" id="IPR019734">
    <property type="entry name" value="TPR_rpt"/>
</dbReference>
<organism evidence="5 6">
    <name type="scientific">Aquatica leii</name>
    <dbReference type="NCBI Taxonomy" id="1421715"/>
    <lineage>
        <taxon>Eukaryota</taxon>
        <taxon>Metazoa</taxon>
        <taxon>Ecdysozoa</taxon>
        <taxon>Arthropoda</taxon>
        <taxon>Hexapoda</taxon>
        <taxon>Insecta</taxon>
        <taxon>Pterygota</taxon>
        <taxon>Neoptera</taxon>
        <taxon>Endopterygota</taxon>
        <taxon>Coleoptera</taxon>
        <taxon>Polyphaga</taxon>
        <taxon>Elateriformia</taxon>
        <taxon>Elateroidea</taxon>
        <taxon>Lampyridae</taxon>
        <taxon>Luciolinae</taxon>
        <taxon>Aquatica</taxon>
    </lineage>
</organism>
<dbReference type="PANTHER" id="PTHR44117">
    <property type="entry name" value="INTRAFLAGELLAR TRANSPORT PROTEIN 88 HOMOLOG"/>
    <property type="match status" value="1"/>
</dbReference>
<dbReference type="GO" id="GO:0019894">
    <property type="term" value="F:kinesin binding"/>
    <property type="evidence" value="ECO:0007669"/>
    <property type="project" value="TreeGrafter"/>
</dbReference>
<dbReference type="EMBL" id="JARPUR010000007">
    <property type="protein sequence ID" value="KAK4873099.1"/>
    <property type="molecule type" value="Genomic_DNA"/>
</dbReference>
<evidence type="ECO:0000313" key="6">
    <source>
        <dbReference type="Proteomes" id="UP001353858"/>
    </source>
</evidence>
<keyword evidence="1" id="KW-0677">Repeat</keyword>
<gene>
    <name evidence="5" type="ORF">RN001_015128</name>
</gene>
<dbReference type="Proteomes" id="UP001353858">
    <property type="component" value="Unassembled WGS sequence"/>
</dbReference>
<proteinExistence type="predicted"/>
<dbReference type="SMART" id="SM00028">
    <property type="entry name" value="TPR"/>
    <property type="match status" value="9"/>
</dbReference>
<dbReference type="GO" id="GO:0097546">
    <property type="term" value="C:ciliary base"/>
    <property type="evidence" value="ECO:0007669"/>
    <property type="project" value="TreeGrafter"/>
</dbReference>
<feature type="repeat" description="TPR" evidence="3">
    <location>
        <begin position="232"/>
        <end position="265"/>
    </location>
</feature>
<feature type="repeat" description="TPR" evidence="3">
    <location>
        <begin position="483"/>
        <end position="516"/>
    </location>
</feature>
<reference evidence="6" key="1">
    <citation type="submission" date="2023-01" db="EMBL/GenBank/DDBJ databases">
        <title>Key to firefly adult light organ development and bioluminescence: homeobox transcription factors regulate luciferase expression and transportation to peroxisome.</title>
        <authorList>
            <person name="Fu X."/>
        </authorList>
    </citation>
    <scope>NUCLEOTIDE SEQUENCE [LARGE SCALE GENOMIC DNA]</scope>
</reference>
<dbReference type="GO" id="GO:1905515">
    <property type="term" value="P:non-motile cilium assembly"/>
    <property type="evidence" value="ECO:0007669"/>
    <property type="project" value="TreeGrafter"/>
</dbReference>
<dbReference type="GO" id="GO:0042073">
    <property type="term" value="P:intraciliary transport"/>
    <property type="evidence" value="ECO:0007669"/>
    <property type="project" value="TreeGrafter"/>
</dbReference>
<feature type="repeat" description="TPR" evidence="3">
    <location>
        <begin position="585"/>
        <end position="618"/>
    </location>
</feature>
<dbReference type="InterPro" id="IPR011990">
    <property type="entry name" value="TPR-like_helical_dom_sf"/>
</dbReference>
<feature type="region of interest" description="Disordered" evidence="4">
    <location>
        <begin position="719"/>
        <end position="752"/>
    </location>
</feature>
<dbReference type="GO" id="GO:0036064">
    <property type="term" value="C:ciliary basal body"/>
    <property type="evidence" value="ECO:0007669"/>
    <property type="project" value="TreeGrafter"/>
</dbReference>
<evidence type="ECO:0000256" key="4">
    <source>
        <dbReference type="SAM" id="MobiDB-lite"/>
    </source>
</evidence>
<dbReference type="SUPFAM" id="SSF48452">
    <property type="entry name" value="TPR-like"/>
    <property type="match status" value="2"/>
</dbReference>
<evidence type="ECO:0008006" key="7">
    <source>
        <dbReference type="Google" id="ProtNLM"/>
    </source>
</evidence>
<sequence length="833" mass="93760">MLDTEDEDLQALFKKTNPVFNTFTSKEDSFRRMLMSADTTRLGTARPGTGMRIGTPSTMRLGTPSGFHRLGTGMVPLSAYRPVTGFRPMTGTDVNRPMTAVRGAGYSSQNKVFDPLNQGIGTPQFDLPKDESPEEKINAQERKIMQLIEESCIASCDGNFRQALDKAKEASNKERNLIRLQQQSGLGDTHNMDLTYTVLFNLANQYAANELFTEALNTYQLIIKNRMLTNAHRLKINMGNIYYKQGQYHQAIKMYRMALDQVPSSQKNLRIKIMHNIGMVFVRMGQWDEAVASLEYIMNEQASHRAGLHLVLCCLALEDVERMKNAFSLLLSVPLDLEDEEKYNHIQEDPTDRLLAGAIRNDELHLFEKKKRSDAEFCVLTAAKLIAPLIENSFSEGYDWCVSVVKNSEYARLAGDLEINKAVMFLKQKQVTEAIDTLKSFGNESNIGGNAAINLSFIYFQQKDYENAEKYGQIVKNVDSYNAAGFVNLGACHLARNDLEQAKNFFMSALDLDPSCFEALYDLGLVLKQQGHYDDALECFQKFSGSLSLLPEIIYQTACIFEGLGDFEAASEAYQQLLGLVPTDANILQKLGELYDHEGDKQQAHHYHAESFRYNPSNLSVIDWLGSYYIEMQVVEKALVYFEKAKLMQPNEPKWHMMVAGCHRRTGNLHKALTLYQDVHKRFPENTECLKFLIRLCNDLGMREAQDYIMELKKIERSKEVRDRVGSSRPGSRMTNSGLSSRAGSGFSPVPEHVRLGTPFEPINRSGSLRSLKLNHLHNSAGSTDSGFAQLTVDATYSDPLGPLPVRPRTGAGKPVDFEDFGDEQLGDDLLPQ</sequence>